<dbReference type="EMBL" id="JAPDRK010000018">
    <property type="protein sequence ID" value="KAJ9604864.1"/>
    <property type="molecule type" value="Genomic_DNA"/>
</dbReference>
<accession>A0AA39CE39</accession>
<organism evidence="1 2">
    <name type="scientific">Cladophialophora chaetospira</name>
    <dbReference type="NCBI Taxonomy" id="386627"/>
    <lineage>
        <taxon>Eukaryota</taxon>
        <taxon>Fungi</taxon>
        <taxon>Dikarya</taxon>
        <taxon>Ascomycota</taxon>
        <taxon>Pezizomycotina</taxon>
        <taxon>Eurotiomycetes</taxon>
        <taxon>Chaetothyriomycetidae</taxon>
        <taxon>Chaetothyriales</taxon>
        <taxon>Herpotrichiellaceae</taxon>
        <taxon>Cladophialophora</taxon>
    </lineage>
</organism>
<name>A0AA39CE39_9EURO</name>
<sequence length="319" mass="36017">MPGTVLCDDDLLKVSSQIMRDSLDPAKEKMATVAIGMLDKMAEKMINDGEAGKPPIDELLVCGGASSNEHTQTGLENRVQQWTASRYPGAVIPVNFVMNDGRSPGLMKTASGGTLVLANGPMMNNRVLRRECFLPNGGKNRAFGQLMLKKVFLRRQDEKHLVQFLTHDKQIPGEKRFHHFGHVGLVMNQCRTLTSGDEGWQEEIRVYFDQNPLEINKKIKNEGATFTDDEFAQFEHVTIKIFIPKDYVMALPAITQPIQDTKYIWRQGDYKLSMWFEGTDVHFLVKFNDSNTGVPGPSFERKMNWEAAFYPVGAAFPRE</sequence>
<reference evidence="1" key="1">
    <citation type="submission" date="2022-10" db="EMBL/GenBank/DDBJ databases">
        <title>Culturing micro-colonial fungi from biological soil crusts in the Mojave desert and describing Neophaeococcomyces mojavensis, and introducing the new genera and species Taxawa tesnikishii.</title>
        <authorList>
            <person name="Kurbessoian T."/>
            <person name="Stajich J.E."/>
        </authorList>
    </citation>
    <scope>NUCLEOTIDE SEQUENCE</scope>
    <source>
        <strain evidence="1">TK_41</strain>
    </source>
</reference>
<keyword evidence="2" id="KW-1185">Reference proteome</keyword>
<dbReference type="Proteomes" id="UP001172673">
    <property type="component" value="Unassembled WGS sequence"/>
</dbReference>
<comment type="caution">
    <text evidence="1">The sequence shown here is derived from an EMBL/GenBank/DDBJ whole genome shotgun (WGS) entry which is preliminary data.</text>
</comment>
<proteinExistence type="predicted"/>
<evidence type="ECO:0000313" key="2">
    <source>
        <dbReference type="Proteomes" id="UP001172673"/>
    </source>
</evidence>
<evidence type="ECO:0000313" key="1">
    <source>
        <dbReference type="EMBL" id="KAJ9604864.1"/>
    </source>
</evidence>
<dbReference type="AlphaFoldDB" id="A0AA39CE39"/>
<protein>
    <submittedName>
        <fullName evidence="1">Uncharacterized protein</fullName>
    </submittedName>
</protein>
<gene>
    <name evidence="1" type="ORF">H2200_010979</name>
</gene>